<organism evidence="1 2">
    <name type="scientific">Candidatus Opimibacter skivensis</name>
    <dbReference type="NCBI Taxonomy" id="2982028"/>
    <lineage>
        <taxon>Bacteria</taxon>
        <taxon>Pseudomonadati</taxon>
        <taxon>Bacteroidota</taxon>
        <taxon>Saprospiria</taxon>
        <taxon>Saprospirales</taxon>
        <taxon>Saprospiraceae</taxon>
        <taxon>Candidatus Opimibacter</taxon>
    </lineage>
</organism>
<evidence type="ECO:0000313" key="2">
    <source>
        <dbReference type="Proteomes" id="UP000808337"/>
    </source>
</evidence>
<dbReference type="Proteomes" id="UP000808337">
    <property type="component" value="Unassembled WGS sequence"/>
</dbReference>
<evidence type="ECO:0008006" key="3">
    <source>
        <dbReference type="Google" id="ProtNLM"/>
    </source>
</evidence>
<dbReference type="SUPFAM" id="SSF52540">
    <property type="entry name" value="P-loop containing nucleoside triphosphate hydrolases"/>
    <property type="match status" value="1"/>
</dbReference>
<protein>
    <recommendedName>
        <fullName evidence="3">Sulfotransferase domain-containing protein</fullName>
    </recommendedName>
</protein>
<proteinExistence type="predicted"/>
<gene>
    <name evidence="1" type="ORF">IPP15_07235</name>
</gene>
<dbReference type="EMBL" id="JADKGY010000005">
    <property type="protein sequence ID" value="MBK9982205.1"/>
    <property type="molecule type" value="Genomic_DNA"/>
</dbReference>
<sequence length="285" mass="33261">MTSVSGSDPLSNQILKNIPMVYIVGNSFCGSTLLGFLLSAHPDIIYLGELKIKTWLKERSCSCGHSLDTCPFYSDYFSEFNTTKKSLFADVRPRSVISLLFRRDKIISKNAIVKMESFYHSITEHVLQMYPNAKYIVDTSKSIWMLNGWLHTSVDKDIKIIWLTRHLQPSMASFTKRGFKFYHSLLSILVNNMLTKYYLKWNKLNYLKLDYTRFYSEYEEIAKSTSAFLNIPIPSAYQNHHNHHVISGNSNTKKEFTGQFKGFHNDEEWKSLLTKNQKRILSWFE</sequence>
<name>A0A9D7SV05_9BACT</name>
<reference evidence="1 2" key="1">
    <citation type="submission" date="2020-10" db="EMBL/GenBank/DDBJ databases">
        <title>Connecting structure to function with the recovery of over 1000 high-quality activated sludge metagenome-assembled genomes encoding full-length rRNA genes using long-read sequencing.</title>
        <authorList>
            <person name="Singleton C.M."/>
            <person name="Petriglieri F."/>
            <person name="Kristensen J.M."/>
            <person name="Kirkegaard R.H."/>
            <person name="Michaelsen T.Y."/>
            <person name="Andersen M.H."/>
            <person name="Karst S.M."/>
            <person name="Dueholm M.S."/>
            <person name="Nielsen P.H."/>
            <person name="Albertsen M."/>
        </authorList>
    </citation>
    <scope>NUCLEOTIDE SEQUENCE [LARGE SCALE GENOMIC DNA]</scope>
    <source>
        <strain evidence="1">Ribe_18-Q3-R11-54_MAXAC.273</strain>
    </source>
</reference>
<dbReference type="InterPro" id="IPR027417">
    <property type="entry name" value="P-loop_NTPase"/>
</dbReference>
<dbReference type="AlphaFoldDB" id="A0A9D7SV05"/>
<dbReference type="Gene3D" id="3.40.50.300">
    <property type="entry name" value="P-loop containing nucleotide triphosphate hydrolases"/>
    <property type="match status" value="1"/>
</dbReference>
<evidence type="ECO:0000313" key="1">
    <source>
        <dbReference type="EMBL" id="MBK9982205.1"/>
    </source>
</evidence>
<accession>A0A9D7SV05</accession>
<comment type="caution">
    <text evidence="1">The sequence shown here is derived from an EMBL/GenBank/DDBJ whole genome shotgun (WGS) entry which is preliminary data.</text>
</comment>